<keyword evidence="1" id="KW-0472">Membrane</keyword>
<evidence type="ECO:0000313" key="3">
    <source>
        <dbReference type="Proteomes" id="UP000260025"/>
    </source>
</evidence>
<dbReference type="OrthoDB" id="1646527at2"/>
<proteinExistence type="predicted"/>
<keyword evidence="1" id="KW-0812">Transmembrane</keyword>
<accession>A0A3E2VCB4</accession>
<feature type="transmembrane region" description="Helical" evidence="1">
    <location>
        <begin position="6"/>
        <end position="25"/>
    </location>
</feature>
<gene>
    <name evidence="2" type="ORF">DXA38_22265</name>
</gene>
<evidence type="ECO:0000313" key="2">
    <source>
        <dbReference type="EMBL" id="RGC08216.1"/>
    </source>
</evidence>
<protein>
    <submittedName>
        <fullName evidence="2">Uncharacterized protein</fullName>
    </submittedName>
</protein>
<dbReference type="AlphaFoldDB" id="A0A3E2VCB4"/>
<dbReference type="Proteomes" id="UP000260025">
    <property type="component" value="Unassembled WGS sequence"/>
</dbReference>
<comment type="caution">
    <text evidence="2">The sequence shown here is derived from an EMBL/GenBank/DDBJ whole genome shotgun (WGS) entry which is preliminary data.</text>
</comment>
<reference evidence="2 3" key="1">
    <citation type="submission" date="2018-08" db="EMBL/GenBank/DDBJ databases">
        <title>A genome reference for cultivated species of the human gut microbiota.</title>
        <authorList>
            <person name="Zou Y."/>
            <person name="Xue W."/>
            <person name="Luo G."/>
        </authorList>
    </citation>
    <scope>NUCLEOTIDE SEQUENCE [LARGE SCALE GENOMIC DNA]</scope>
    <source>
        <strain evidence="2 3">OF01-2LB</strain>
    </source>
</reference>
<dbReference type="EMBL" id="QVEV01000085">
    <property type="protein sequence ID" value="RGC08216.1"/>
    <property type="molecule type" value="Genomic_DNA"/>
</dbReference>
<organism evidence="2 3">
    <name type="scientific">Clostridium innocuum</name>
    <dbReference type="NCBI Taxonomy" id="1522"/>
    <lineage>
        <taxon>Bacteria</taxon>
        <taxon>Bacillati</taxon>
        <taxon>Bacillota</taxon>
        <taxon>Clostridia</taxon>
        <taxon>Eubacteriales</taxon>
        <taxon>Clostridiaceae</taxon>
        <taxon>Clostridium</taxon>
    </lineage>
</organism>
<evidence type="ECO:0000256" key="1">
    <source>
        <dbReference type="SAM" id="Phobius"/>
    </source>
</evidence>
<keyword evidence="1" id="KW-1133">Transmembrane helix</keyword>
<name>A0A3E2VCB4_CLOIN</name>
<sequence length="208" mass="24461">MEIITIMVSALLGAVLTWITSTVLYKKQSTIEMRWTLFQSIRDEMYASKKLIATYFNELGKIAADMREEKEASEHVHIDFTNLSSIHQEYSILTNKFLAYMKMYEPDTICKIMSHLPFVFKNSARKMKFYFYLETWRTAMYCDLKYLLDVENKLQEILIPYLDKTAAPDIYDEILTVISKVHASDMQTIDLDEIGLYDFMAESFRKIV</sequence>